<evidence type="ECO:0000313" key="1">
    <source>
        <dbReference type="EMBL" id="GBP23325.1"/>
    </source>
</evidence>
<dbReference type="EMBL" id="BGZK01000149">
    <property type="protein sequence ID" value="GBP23325.1"/>
    <property type="molecule type" value="Genomic_DNA"/>
</dbReference>
<proteinExistence type="predicted"/>
<accession>A0A4C1UA86</accession>
<comment type="caution">
    <text evidence="1">The sequence shown here is derived from an EMBL/GenBank/DDBJ whole genome shotgun (WGS) entry which is preliminary data.</text>
</comment>
<reference evidence="1 2" key="1">
    <citation type="journal article" date="2019" name="Commun. Biol.">
        <title>The bagworm genome reveals a unique fibroin gene that provides high tensile strength.</title>
        <authorList>
            <person name="Kono N."/>
            <person name="Nakamura H."/>
            <person name="Ohtoshi R."/>
            <person name="Tomita M."/>
            <person name="Numata K."/>
            <person name="Arakawa K."/>
        </authorList>
    </citation>
    <scope>NUCLEOTIDE SEQUENCE [LARGE SCALE GENOMIC DNA]</scope>
</reference>
<protein>
    <submittedName>
        <fullName evidence="1">Uncharacterized protein</fullName>
    </submittedName>
</protein>
<organism evidence="1 2">
    <name type="scientific">Eumeta variegata</name>
    <name type="common">Bagworm moth</name>
    <name type="synonym">Eumeta japonica</name>
    <dbReference type="NCBI Taxonomy" id="151549"/>
    <lineage>
        <taxon>Eukaryota</taxon>
        <taxon>Metazoa</taxon>
        <taxon>Ecdysozoa</taxon>
        <taxon>Arthropoda</taxon>
        <taxon>Hexapoda</taxon>
        <taxon>Insecta</taxon>
        <taxon>Pterygota</taxon>
        <taxon>Neoptera</taxon>
        <taxon>Endopterygota</taxon>
        <taxon>Lepidoptera</taxon>
        <taxon>Glossata</taxon>
        <taxon>Ditrysia</taxon>
        <taxon>Tineoidea</taxon>
        <taxon>Psychidae</taxon>
        <taxon>Oiketicinae</taxon>
        <taxon>Eumeta</taxon>
    </lineage>
</organism>
<keyword evidence="2" id="KW-1185">Reference proteome</keyword>
<gene>
    <name evidence="1" type="ORF">EVAR_76041_1</name>
</gene>
<sequence length="281" mass="31629">MLTPLLEAVIRRTDSTPALATSPERVANERRYGQTDSIGRFAGLRQSYLILDDKTKFVLYPTVQFCANRARRLKRSPVPAYDSRPAGSLSGATPVSSPRPGVAAIIEVIHPKRHNVFSPMAKCIVHEHRLEAYCTQLPCIDVGYNHKWSNSYVIWSSDSVLCYPLRQMDSVEDTEEGLYKGVGSLGRLRTLAYCKVETTKDRRHQSGSAEIPRMKTRLDGTRDSAVTHPASAVSRKWLKFSRRARTPKAQTFELNVRPEIIFGRFFGIMPAAAARRRRLAP</sequence>
<evidence type="ECO:0000313" key="2">
    <source>
        <dbReference type="Proteomes" id="UP000299102"/>
    </source>
</evidence>
<dbReference type="Proteomes" id="UP000299102">
    <property type="component" value="Unassembled WGS sequence"/>
</dbReference>
<dbReference type="AlphaFoldDB" id="A0A4C1UA86"/>
<name>A0A4C1UA86_EUMVA</name>